<proteinExistence type="predicted"/>
<evidence type="ECO:0000313" key="3">
    <source>
        <dbReference type="Proteomes" id="UP000318126"/>
    </source>
</evidence>
<keyword evidence="1" id="KW-0472">Membrane</keyword>
<dbReference type="Pfam" id="PF07254">
    <property type="entry name" value="Cpta_toxin"/>
    <property type="match status" value="1"/>
</dbReference>
<gene>
    <name evidence="2" type="ORF">FN961_22760</name>
</gene>
<comment type="caution">
    <text evidence="2">The sequence shown here is derived from an EMBL/GenBank/DDBJ whole genome shotgun (WGS) entry which is preliminary data.</text>
</comment>
<reference evidence="3" key="1">
    <citation type="submission" date="2019-07" db="EMBL/GenBank/DDBJ databases">
        <title>Shewanella sp. YLB-08 draft genomic sequence.</title>
        <authorList>
            <person name="Yu L."/>
        </authorList>
    </citation>
    <scope>NUCLEOTIDE SEQUENCE [LARGE SCALE GENOMIC DNA]</scope>
    <source>
        <strain evidence="3">JCM 20706</strain>
    </source>
</reference>
<dbReference type="EMBL" id="VKGK01000042">
    <property type="protein sequence ID" value="TRY11957.1"/>
    <property type="molecule type" value="Genomic_DNA"/>
</dbReference>
<name>A0A553JHM4_SHEHA</name>
<feature type="transmembrane region" description="Helical" evidence="1">
    <location>
        <begin position="40"/>
        <end position="59"/>
    </location>
</feature>
<protein>
    <submittedName>
        <fullName evidence="2">Uncharacterized protein</fullName>
    </submittedName>
</protein>
<feature type="transmembrane region" description="Helical" evidence="1">
    <location>
        <begin position="18"/>
        <end position="34"/>
    </location>
</feature>
<keyword evidence="1" id="KW-1133">Transmembrane helix</keyword>
<accession>A0A553JHM4</accession>
<evidence type="ECO:0000256" key="1">
    <source>
        <dbReference type="SAM" id="Phobius"/>
    </source>
</evidence>
<dbReference type="InterPro" id="IPR009883">
    <property type="entry name" value="YgfX"/>
</dbReference>
<evidence type="ECO:0000313" key="2">
    <source>
        <dbReference type="EMBL" id="TRY11957.1"/>
    </source>
</evidence>
<organism evidence="2 3">
    <name type="scientific">Shewanella hanedai</name>
    <name type="common">Alteromonas hanedai</name>
    <dbReference type="NCBI Taxonomy" id="25"/>
    <lineage>
        <taxon>Bacteria</taxon>
        <taxon>Pseudomonadati</taxon>
        <taxon>Pseudomonadota</taxon>
        <taxon>Gammaproteobacteria</taxon>
        <taxon>Alteromonadales</taxon>
        <taxon>Shewanellaceae</taxon>
        <taxon>Shewanella</taxon>
    </lineage>
</organism>
<keyword evidence="3" id="KW-1185">Reference proteome</keyword>
<keyword evidence="1" id="KW-0812">Transmembrane</keyword>
<dbReference type="AlphaFoldDB" id="A0A553JHM4"/>
<dbReference type="OrthoDB" id="6399627at2"/>
<dbReference type="Proteomes" id="UP000318126">
    <property type="component" value="Unassembled WGS sequence"/>
</dbReference>
<sequence length="137" mass="15982">MEEKRHSFSLTSSFDQRFSLVVLACLCLTSFLAWPTFDNLFYQLTKAMLFTLMLIFFIYQFRQLNHWKCHFVLNVTGEGALVGGGKFTLCKTSFVSPFVSAFYIQERKGQSLMMVWSDMCDDNNYRHLCRLLLAKKA</sequence>